<keyword evidence="3" id="KW-0472">Membrane</keyword>
<dbReference type="GO" id="GO:0009986">
    <property type="term" value="C:cell surface"/>
    <property type="evidence" value="ECO:0007669"/>
    <property type="project" value="UniProtKB-SubCell"/>
</dbReference>
<organism evidence="4 5">
    <name type="scientific">Kyrpidia tusciae (strain DSM 2912 / NBRC 15312 / T2)</name>
    <name type="common">Bacillus tusciae</name>
    <dbReference type="NCBI Taxonomy" id="562970"/>
    <lineage>
        <taxon>Bacteria</taxon>
        <taxon>Bacillati</taxon>
        <taxon>Bacillota</taxon>
        <taxon>Bacilli</taxon>
        <taxon>Bacillales</taxon>
        <taxon>Alicyclobacillaceae</taxon>
        <taxon>Kyrpidia</taxon>
    </lineage>
</organism>
<evidence type="ECO:0000256" key="2">
    <source>
        <dbReference type="ARBA" id="ARBA00023287"/>
    </source>
</evidence>
<dbReference type="HOGENOM" id="CLU_1728982_0_0_9"/>
<keyword evidence="2" id="KW-0178">Competence</keyword>
<evidence type="ECO:0000256" key="3">
    <source>
        <dbReference type="SAM" id="Phobius"/>
    </source>
</evidence>
<evidence type="ECO:0000313" key="5">
    <source>
        <dbReference type="Proteomes" id="UP000002368"/>
    </source>
</evidence>
<dbReference type="NCBIfam" id="TIGR02532">
    <property type="entry name" value="IV_pilin_GFxxxE"/>
    <property type="match status" value="1"/>
</dbReference>
<accession>D5WUR9</accession>
<dbReference type="Pfam" id="PF07963">
    <property type="entry name" value="N_methyl"/>
    <property type="match status" value="1"/>
</dbReference>
<dbReference type="Proteomes" id="UP000002368">
    <property type="component" value="Chromosome"/>
</dbReference>
<gene>
    <name evidence="4" type="ordered locus">Btus_0697</name>
</gene>
<keyword evidence="3" id="KW-0812">Transmembrane</keyword>
<feature type="transmembrane region" description="Helical" evidence="3">
    <location>
        <begin position="16"/>
        <end position="39"/>
    </location>
</feature>
<evidence type="ECO:0000313" key="4">
    <source>
        <dbReference type="EMBL" id="ADG05459.1"/>
    </source>
</evidence>
<dbReference type="eggNOG" id="COG2165">
    <property type="taxonomic scope" value="Bacteria"/>
</dbReference>
<proteinExistence type="predicted"/>
<dbReference type="AlphaFoldDB" id="D5WUR9"/>
<name>D5WUR9_KYRT2</name>
<dbReference type="SUPFAM" id="SSF54523">
    <property type="entry name" value="Pili subunits"/>
    <property type="match status" value="1"/>
</dbReference>
<protein>
    <recommendedName>
        <fullName evidence="6">Prepilin-type N-terminal cleavage/methylation domain-containing protein</fullName>
    </recommendedName>
</protein>
<evidence type="ECO:0000256" key="1">
    <source>
        <dbReference type="ARBA" id="ARBA00004241"/>
    </source>
</evidence>
<dbReference type="InterPro" id="IPR012902">
    <property type="entry name" value="N_methyl_site"/>
</dbReference>
<dbReference type="STRING" id="562970.Btus_0697"/>
<reference evidence="4 5" key="1">
    <citation type="journal article" date="2011" name="Stand. Genomic Sci.">
        <title>Complete genome sequence of the thermophilic, hydrogen-oxidizing Bacillus tusciae type strain (T2) and reclassification in the new genus, Kyrpidia gen. nov. as Kyrpidia tusciae comb. nov. and emendation of the family Alicyclobacillaceae da Costa and Rainey, 2010.</title>
        <authorList>
            <person name="Klenk H.P."/>
            <person name="Lapidus A."/>
            <person name="Chertkov O."/>
            <person name="Copeland A."/>
            <person name="Del Rio T.G."/>
            <person name="Nolan M."/>
            <person name="Lucas S."/>
            <person name="Chen F."/>
            <person name="Tice H."/>
            <person name="Cheng J.F."/>
            <person name="Han C."/>
            <person name="Bruce D."/>
            <person name="Goodwin L."/>
            <person name="Pitluck S."/>
            <person name="Pati A."/>
            <person name="Ivanova N."/>
            <person name="Mavromatis K."/>
            <person name="Daum C."/>
            <person name="Chen A."/>
            <person name="Palaniappan K."/>
            <person name="Chang Y.J."/>
            <person name="Land M."/>
            <person name="Hauser L."/>
            <person name="Jeffries C.D."/>
            <person name="Detter J.C."/>
            <person name="Rohde M."/>
            <person name="Abt B."/>
            <person name="Pukall R."/>
            <person name="Goker M."/>
            <person name="Bristow J."/>
            <person name="Markowitz V."/>
            <person name="Hugenholtz P."/>
            <person name="Eisen J.A."/>
        </authorList>
    </citation>
    <scope>NUCLEOTIDE SEQUENCE [LARGE SCALE GENOMIC DNA]</scope>
    <source>
        <strain evidence="4 5">DSM 2912</strain>
    </source>
</reference>
<evidence type="ECO:0008006" key="6">
    <source>
        <dbReference type="Google" id="ProtNLM"/>
    </source>
</evidence>
<keyword evidence="5" id="KW-1185">Reference proteome</keyword>
<dbReference type="PROSITE" id="PS00409">
    <property type="entry name" value="PROKAR_NTER_METHYL"/>
    <property type="match status" value="1"/>
</dbReference>
<sequence>MFWDCEKAKGFTLLEAMAALLLIGALSAVAIPSMVRWLAYWELRAAAERLTADLRECQSRAEAEGVFYELRFWRTRPDYMVYRGVEHVRTVDNKPGIAYATGILPLPDTHLRFNPRGTGIQGGTIWLCNRFGDRMGARIYPDSGVVIFLGP</sequence>
<dbReference type="GO" id="GO:0030420">
    <property type="term" value="P:establishment of competence for transformation"/>
    <property type="evidence" value="ECO:0007669"/>
    <property type="project" value="UniProtKB-KW"/>
</dbReference>
<dbReference type="KEGG" id="bts:Btus_0697"/>
<keyword evidence="3" id="KW-1133">Transmembrane helix</keyword>
<dbReference type="InterPro" id="IPR045584">
    <property type="entry name" value="Pilin-like"/>
</dbReference>
<comment type="subcellular location">
    <subcellularLocation>
        <location evidence="1">Cell surface</location>
    </subcellularLocation>
</comment>
<dbReference type="EMBL" id="CP002017">
    <property type="protein sequence ID" value="ADG05459.1"/>
    <property type="molecule type" value="Genomic_DNA"/>
</dbReference>